<evidence type="ECO:0000313" key="8">
    <source>
        <dbReference type="Proteomes" id="UP000198752"/>
    </source>
</evidence>
<evidence type="ECO:0000256" key="3">
    <source>
        <dbReference type="ARBA" id="ARBA00022692"/>
    </source>
</evidence>
<gene>
    <name evidence="7" type="ORF">SAMN02982927_02073</name>
</gene>
<feature type="transmembrane region" description="Helical" evidence="6">
    <location>
        <begin position="5"/>
        <end position="22"/>
    </location>
</feature>
<feature type="transmembrane region" description="Helical" evidence="6">
    <location>
        <begin position="28"/>
        <end position="47"/>
    </location>
</feature>
<organism evidence="7 8">
    <name type="scientific">Sporolactobacillus nakayamae</name>
    <dbReference type="NCBI Taxonomy" id="269670"/>
    <lineage>
        <taxon>Bacteria</taxon>
        <taxon>Bacillati</taxon>
        <taxon>Bacillota</taxon>
        <taxon>Bacilli</taxon>
        <taxon>Bacillales</taxon>
        <taxon>Sporolactobacillaceae</taxon>
        <taxon>Sporolactobacillus</taxon>
    </lineage>
</organism>
<feature type="transmembrane region" description="Helical" evidence="6">
    <location>
        <begin position="369"/>
        <end position="389"/>
    </location>
</feature>
<evidence type="ECO:0000256" key="4">
    <source>
        <dbReference type="ARBA" id="ARBA00022989"/>
    </source>
</evidence>
<feature type="transmembrane region" description="Helical" evidence="6">
    <location>
        <begin position="161"/>
        <end position="179"/>
    </location>
</feature>
<feature type="transmembrane region" description="Helical" evidence="6">
    <location>
        <begin position="136"/>
        <end position="155"/>
    </location>
</feature>
<dbReference type="GO" id="GO:0005886">
    <property type="term" value="C:plasma membrane"/>
    <property type="evidence" value="ECO:0007669"/>
    <property type="project" value="UniProtKB-SubCell"/>
</dbReference>
<feature type="transmembrane region" description="Helical" evidence="6">
    <location>
        <begin position="200"/>
        <end position="220"/>
    </location>
</feature>
<keyword evidence="3 6" id="KW-0812">Transmembrane</keyword>
<dbReference type="PANTHER" id="PTHR30250:SF11">
    <property type="entry name" value="O-ANTIGEN TRANSPORTER-RELATED"/>
    <property type="match status" value="1"/>
</dbReference>
<keyword evidence="4 6" id="KW-1133">Transmembrane helix</keyword>
<evidence type="ECO:0000256" key="2">
    <source>
        <dbReference type="ARBA" id="ARBA00022475"/>
    </source>
</evidence>
<accession>A0A1I2SUI4</accession>
<dbReference type="EMBL" id="FOOY01000013">
    <property type="protein sequence ID" value="SFG56535.1"/>
    <property type="molecule type" value="Genomic_DNA"/>
</dbReference>
<keyword evidence="5 6" id="KW-0472">Membrane</keyword>
<evidence type="ECO:0000256" key="1">
    <source>
        <dbReference type="ARBA" id="ARBA00004651"/>
    </source>
</evidence>
<name>A0A1I2SUI4_9BACL</name>
<dbReference type="AlphaFoldDB" id="A0A1I2SUI4"/>
<dbReference type="Proteomes" id="UP000198752">
    <property type="component" value="Unassembled WGS sequence"/>
</dbReference>
<feature type="transmembrane region" description="Helical" evidence="6">
    <location>
        <begin position="281"/>
        <end position="305"/>
    </location>
</feature>
<evidence type="ECO:0000256" key="5">
    <source>
        <dbReference type="ARBA" id="ARBA00023136"/>
    </source>
</evidence>
<dbReference type="InterPro" id="IPR002797">
    <property type="entry name" value="Polysacc_synth"/>
</dbReference>
<dbReference type="InterPro" id="IPR050833">
    <property type="entry name" value="Poly_Biosynth_Transport"/>
</dbReference>
<dbReference type="STRING" id="269670.SAMN02982927_02073"/>
<protein>
    <submittedName>
        <fullName evidence="7">Membrane protein involved in the export of O-antigen and teichoic acid</fullName>
    </submittedName>
</protein>
<evidence type="ECO:0000256" key="6">
    <source>
        <dbReference type="SAM" id="Phobius"/>
    </source>
</evidence>
<feature type="transmembrane region" description="Helical" evidence="6">
    <location>
        <begin position="68"/>
        <end position="85"/>
    </location>
</feature>
<feature type="transmembrane region" description="Helical" evidence="6">
    <location>
        <begin position="401"/>
        <end position="419"/>
    </location>
</feature>
<feature type="transmembrane region" description="Helical" evidence="6">
    <location>
        <begin position="343"/>
        <end position="363"/>
    </location>
</feature>
<reference evidence="8" key="1">
    <citation type="submission" date="2016-10" db="EMBL/GenBank/DDBJ databases">
        <authorList>
            <person name="Varghese N."/>
            <person name="Submissions S."/>
        </authorList>
    </citation>
    <scope>NUCLEOTIDE SEQUENCE [LARGE SCALE GENOMIC DNA]</scope>
    <source>
        <strain evidence="8">ATCC 700379</strain>
    </source>
</reference>
<keyword evidence="2" id="KW-1003">Cell membrane</keyword>
<feature type="transmembrane region" description="Helical" evidence="6">
    <location>
        <begin position="240"/>
        <end position="260"/>
    </location>
</feature>
<evidence type="ECO:0000313" key="7">
    <source>
        <dbReference type="EMBL" id="SFG56535.1"/>
    </source>
</evidence>
<feature type="transmembrane region" description="Helical" evidence="6">
    <location>
        <begin position="311"/>
        <end position="336"/>
    </location>
</feature>
<comment type="subcellular location">
    <subcellularLocation>
        <location evidence="1">Cell membrane</location>
        <topology evidence="1">Multi-pass membrane protein</topology>
    </subcellularLocation>
</comment>
<dbReference type="PANTHER" id="PTHR30250">
    <property type="entry name" value="PST FAMILY PREDICTED COLANIC ACID TRANSPORTER"/>
    <property type="match status" value="1"/>
</dbReference>
<keyword evidence="8" id="KW-1185">Reference proteome</keyword>
<sequence length="460" mass="52325">MGPFIGALISFITIPVTTYYIYPAEYGKASMFLLFQTIVGTFLFLGIDQAYTREYHDVRDKTNLLQNAMLLPITLALLVLLATLLFPQPLSQLLFGNRNDTLPTILFGVMTLFMVLERFLMLYVRMQEKAFEYSMLTIMVKTAVLILTLIFIFFIRRDFLTVVYATVFGQILGDVWLFWRYRELLKLKGFTIDHALLKTLVRFGLPIVIATSLSSFLGGLDRLALRLWSDFDQIGIFSATLKIAAVLSVVQTGFTSFWVPTAYRWYSENRPDTYFKIVSDTILLVMSLLAAGIFLFKSAIIYILSDNYSGAQYLIGFLCLQPLIYTVSETTCLGIVFSKKSYLNIWVGISALIPAIILDILLVPPLGAAGAAISTAVAFLFFFGVRTFFSEKYWIKFSVAKHYMVFFVLLVGAFLNLFAFPGITLVNSALLLLIITIQHSTVRRLWTIWKQHRQSEEEHQ</sequence>
<proteinExistence type="predicted"/>
<dbReference type="Pfam" id="PF01943">
    <property type="entry name" value="Polysacc_synt"/>
    <property type="match status" value="1"/>
</dbReference>
<feature type="transmembrane region" description="Helical" evidence="6">
    <location>
        <begin position="105"/>
        <end position="124"/>
    </location>
</feature>